<gene>
    <name evidence="2" type="ORF">GV791_28215</name>
</gene>
<name>A0A6P1CYE1_9NOCA</name>
<dbReference type="RefSeq" id="WP_163847895.1">
    <property type="nucleotide sequence ID" value="NZ_AP026975.1"/>
</dbReference>
<proteinExistence type="predicted"/>
<feature type="region of interest" description="Disordered" evidence="1">
    <location>
        <begin position="1"/>
        <end position="21"/>
    </location>
</feature>
<evidence type="ECO:0000313" key="3">
    <source>
        <dbReference type="Proteomes" id="UP000471166"/>
    </source>
</evidence>
<dbReference type="AlphaFoldDB" id="A0A6P1CYE1"/>
<protein>
    <submittedName>
        <fullName evidence="2">Uncharacterized protein</fullName>
    </submittedName>
</protein>
<comment type="caution">
    <text evidence="2">The sequence shown here is derived from an EMBL/GenBank/DDBJ whole genome shotgun (WGS) entry which is preliminary data.</text>
</comment>
<evidence type="ECO:0000313" key="2">
    <source>
        <dbReference type="EMBL" id="NEW36416.1"/>
    </source>
</evidence>
<reference evidence="2 3" key="1">
    <citation type="submission" date="2020-01" db="EMBL/GenBank/DDBJ databases">
        <title>Genetics and antimicrobial susceptibilities of Nocardia species isolated from the soil; a comparison with species isolated from humans.</title>
        <authorList>
            <person name="Carrasco G."/>
            <person name="Monzon S."/>
            <person name="Sansegundo M."/>
            <person name="Garcia E."/>
            <person name="Garrido N."/>
            <person name="Medina M.J."/>
            <person name="Villalon P."/>
            <person name="Ramirez-Arocha A.C."/>
            <person name="Jimenez P."/>
            <person name="Cuesta I."/>
            <person name="Valdezate S."/>
        </authorList>
    </citation>
    <scope>NUCLEOTIDE SEQUENCE [LARGE SCALE GENOMIC DNA]</scope>
    <source>
        <strain evidence="2 3">CNM20110626</strain>
    </source>
</reference>
<evidence type="ECO:0000256" key="1">
    <source>
        <dbReference type="SAM" id="MobiDB-lite"/>
    </source>
</evidence>
<sequence>MSTIRIRSHSMDSPRTTHRARSVGDSGWVVSYLPGRTLSAAQAVAALAAAEEVAALAEHGRLLGLTGLELVSMASAECPWPQSRGLAGRALSLLKAPR</sequence>
<dbReference type="Proteomes" id="UP000471166">
    <property type="component" value="Unassembled WGS sequence"/>
</dbReference>
<organism evidence="2 3">
    <name type="scientific">Nocardia cyriacigeorgica</name>
    <dbReference type="NCBI Taxonomy" id="135487"/>
    <lineage>
        <taxon>Bacteria</taxon>
        <taxon>Bacillati</taxon>
        <taxon>Actinomycetota</taxon>
        <taxon>Actinomycetes</taxon>
        <taxon>Mycobacteriales</taxon>
        <taxon>Nocardiaceae</taxon>
        <taxon>Nocardia</taxon>
    </lineage>
</organism>
<dbReference type="EMBL" id="JAAGVB010000075">
    <property type="protein sequence ID" value="NEW36416.1"/>
    <property type="molecule type" value="Genomic_DNA"/>
</dbReference>
<accession>A0A6P1CYE1</accession>